<evidence type="ECO:0000256" key="1">
    <source>
        <dbReference type="ARBA" id="ARBA00007664"/>
    </source>
</evidence>
<dbReference type="CDD" id="cd23452">
    <property type="entry name" value="beta-trefoil_Ricin_RPI"/>
    <property type="match status" value="1"/>
</dbReference>
<accession>A0ABV9HDQ5</accession>
<dbReference type="InterPro" id="IPR001316">
    <property type="entry name" value="Pept_S1A_streptogrisin"/>
</dbReference>
<keyword evidence="3 9" id="KW-0732">Signal</keyword>
<dbReference type="InterPro" id="IPR043504">
    <property type="entry name" value="Peptidase_S1_PA_chymotrypsin"/>
</dbReference>
<evidence type="ECO:0000313" key="11">
    <source>
        <dbReference type="EMBL" id="MFC4627226.1"/>
    </source>
</evidence>
<keyword evidence="5" id="KW-0720">Serine protease</keyword>
<dbReference type="CDD" id="cd21112">
    <property type="entry name" value="alphaLP-like"/>
    <property type="match status" value="1"/>
</dbReference>
<evidence type="ECO:0000256" key="3">
    <source>
        <dbReference type="ARBA" id="ARBA00022729"/>
    </source>
</evidence>
<dbReference type="SMART" id="SM00458">
    <property type="entry name" value="RICIN"/>
    <property type="match status" value="1"/>
</dbReference>
<evidence type="ECO:0000256" key="6">
    <source>
        <dbReference type="ARBA" id="ARBA00023145"/>
    </source>
</evidence>
<dbReference type="PRINTS" id="PR00861">
    <property type="entry name" value="ALYTICPTASE"/>
</dbReference>
<feature type="chain" id="PRO_5045652949" evidence="9">
    <location>
        <begin position="34"/>
        <end position="530"/>
    </location>
</feature>
<dbReference type="RefSeq" id="WP_377132160.1">
    <property type="nucleotide sequence ID" value="NZ_JBHSFI010000002.1"/>
</dbReference>
<keyword evidence="7" id="KW-1015">Disulfide bond</keyword>
<keyword evidence="4" id="KW-0378">Hydrolase</keyword>
<organism evidence="11 12">
    <name type="scientific">Promicromonospora alba</name>
    <dbReference type="NCBI Taxonomy" id="1616110"/>
    <lineage>
        <taxon>Bacteria</taxon>
        <taxon>Bacillati</taxon>
        <taxon>Actinomycetota</taxon>
        <taxon>Actinomycetes</taxon>
        <taxon>Micrococcales</taxon>
        <taxon>Promicromonosporaceae</taxon>
        <taxon>Promicromonospora</taxon>
    </lineage>
</organism>
<feature type="region of interest" description="Disordered" evidence="8">
    <location>
        <begin position="31"/>
        <end position="57"/>
    </location>
</feature>
<sequence length="530" mass="53781">MSRSLRASRSLIALSAAAIVVGTTFTGAAAAGAAPPSQTSAGTSQSSTAQLSTKQSATDLPDAQVRAMVRDLGLTRAEIPGRLALDAEAAIVEAHLTARLGGAYAGTWLPDGADAPRVAVTTPAAAKIAERAGADAVVVPHSLEALTSWKESLDKVGAAPSVHAWYADPTTNEVVVRAADVAEARAMVAEADLPAGVVRIEKSKVAPEIARDIRGGDEFHRPTGDGFVTLCSIGFAVQGGFVTAGHCGAAGNPVNAPDGAALGTYRASTFPGHDWAWVATNSNWTPTPRVNNYAGGTAAVAGSAEQGIGATVCRSGRTTGWRCGVIQEKNVTINYGNGDIPGMATGSACAEGGDSGGSVLSGDQAQGVTSGRIGDCSSGGRFIYQPLNPILSTYGLQLTTTSGGGGQALIGVGGKCIDVPNSEFIDGKRLQIWTCNGTAAQRWTFHSDGTLRAGGKCMDVAWANTADGTAVQLANCSGNAAQRFTLSGAGDLVSILANKCVDVPNGNSANGTQLQIWTCNGTAAQKWRVG</sequence>
<evidence type="ECO:0000313" key="12">
    <source>
        <dbReference type="Proteomes" id="UP001596011"/>
    </source>
</evidence>
<dbReference type="InterPro" id="IPR009003">
    <property type="entry name" value="Peptidase_S1_PA"/>
</dbReference>
<evidence type="ECO:0000259" key="10">
    <source>
        <dbReference type="SMART" id="SM00458"/>
    </source>
</evidence>
<feature type="domain" description="Ricin B lectin" evidence="10">
    <location>
        <begin position="405"/>
        <end position="530"/>
    </location>
</feature>
<comment type="similarity">
    <text evidence="1">Belongs to the peptidase S1 family.</text>
</comment>
<evidence type="ECO:0000256" key="2">
    <source>
        <dbReference type="ARBA" id="ARBA00022670"/>
    </source>
</evidence>
<protein>
    <submittedName>
        <fullName evidence="11">Ricin-type beta-trefoil lectin domain protein</fullName>
    </submittedName>
</protein>
<evidence type="ECO:0000256" key="5">
    <source>
        <dbReference type="ARBA" id="ARBA00022825"/>
    </source>
</evidence>
<name>A0ABV9HDQ5_9MICO</name>
<dbReference type="Gene3D" id="2.80.10.50">
    <property type="match status" value="2"/>
</dbReference>
<evidence type="ECO:0000256" key="9">
    <source>
        <dbReference type="SAM" id="SignalP"/>
    </source>
</evidence>
<keyword evidence="6" id="KW-0865">Zymogen</keyword>
<keyword evidence="2" id="KW-0645">Protease</keyword>
<dbReference type="InterPro" id="IPR000772">
    <property type="entry name" value="Ricin_B_lectin"/>
</dbReference>
<feature type="signal peptide" evidence="9">
    <location>
        <begin position="1"/>
        <end position="33"/>
    </location>
</feature>
<proteinExistence type="inferred from homology"/>
<dbReference type="InterPro" id="IPR004236">
    <property type="entry name" value="Pept_S1_alpha_lytic"/>
</dbReference>
<dbReference type="Proteomes" id="UP001596011">
    <property type="component" value="Unassembled WGS sequence"/>
</dbReference>
<keyword evidence="12" id="KW-1185">Reference proteome</keyword>
<dbReference type="SUPFAM" id="SSF50370">
    <property type="entry name" value="Ricin B-like lectins"/>
    <property type="match status" value="1"/>
</dbReference>
<dbReference type="Pfam" id="PF02983">
    <property type="entry name" value="Pro_Al_protease"/>
    <property type="match status" value="1"/>
</dbReference>
<dbReference type="InterPro" id="IPR035992">
    <property type="entry name" value="Ricin_B-like_lectins"/>
</dbReference>
<dbReference type="InterPro" id="IPR035070">
    <property type="entry name" value="Streptogrisin_prodomain"/>
</dbReference>
<dbReference type="Pfam" id="PF00652">
    <property type="entry name" value="Ricin_B_lectin"/>
    <property type="match status" value="1"/>
</dbReference>
<dbReference type="Gene3D" id="3.30.300.50">
    <property type="match status" value="2"/>
</dbReference>
<dbReference type="SUPFAM" id="SSF50494">
    <property type="entry name" value="Trypsin-like serine proteases"/>
    <property type="match status" value="1"/>
</dbReference>
<dbReference type="PROSITE" id="PS50231">
    <property type="entry name" value="RICIN_B_LECTIN"/>
    <property type="match status" value="1"/>
</dbReference>
<evidence type="ECO:0000256" key="8">
    <source>
        <dbReference type="SAM" id="MobiDB-lite"/>
    </source>
</evidence>
<reference evidence="12" key="1">
    <citation type="journal article" date="2019" name="Int. J. Syst. Evol. Microbiol.">
        <title>The Global Catalogue of Microorganisms (GCM) 10K type strain sequencing project: providing services to taxonomists for standard genome sequencing and annotation.</title>
        <authorList>
            <consortium name="The Broad Institute Genomics Platform"/>
            <consortium name="The Broad Institute Genome Sequencing Center for Infectious Disease"/>
            <person name="Wu L."/>
            <person name="Ma J."/>
        </authorList>
    </citation>
    <scope>NUCLEOTIDE SEQUENCE [LARGE SCALE GENOMIC DNA]</scope>
    <source>
        <strain evidence="12">CCUG 42722</strain>
    </source>
</reference>
<evidence type="ECO:0000256" key="7">
    <source>
        <dbReference type="ARBA" id="ARBA00023157"/>
    </source>
</evidence>
<evidence type="ECO:0000256" key="4">
    <source>
        <dbReference type="ARBA" id="ARBA00022801"/>
    </source>
</evidence>
<comment type="caution">
    <text evidence="11">The sequence shown here is derived from an EMBL/GenBank/DDBJ whole genome shotgun (WGS) entry which is preliminary data.</text>
</comment>
<dbReference type="EMBL" id="JBHSFI010000002">
    <property type="protein sequence ID" value="MFC4627226.1"/>
    <property type="molecule type" value="Genomic_DNA"/>
</dbReference>
<gene>
    <name evidence="11" type="ORF">ACFO6V_03205</name>
</gene>
<dbReference type="Gene3D" id="2.40.10.10">
    <property type="entry name" value="Trypsin-like serine proteases"/>
    <property type="match status" value="2"/>
</dbReference>